<dbReference type="Pfam" id="PF21787">
    <property type="entry name" value="TNP-like_RNaseH_N"/>
    <property type="match status" value="1"/>
</dbReference>
<dbReference type="EMBL" id="BMAT01005458">
    <property type="protein sequence ID" value="GFR93590.1"/>
    <property type="molecule type" value="Genomic_DNA"/>
</dbReference>
<evidence type="ECO:0000313" key="3">
    <source>
        <dbReference type="Proteomes" id="UP000762676"/>
    </source>
</evidence>
<sequence>MSLKCSLNYNVERDYVEGLEDFGMACGRTEKAANHSTAFMARGLLAKWKQPFGYFLSHSTIKPAILHRVLMTAIEKLKSIDLTVKAVICDQGSNNCSVFRSLGVTPEKPYFQHLESEVLVIFDPPHLLKNIRNNLMKHSFL</sequence>
<dbReference type="AlphaFoldDB" id="A0AAV4HAF9"/>
<evidence type="ECO:0000313" key="2">
    <source>
        <dbReference type="EMBL" id="GFR93590.1"/>
    </source>
</evidence>
<dbReference type="InterPro" id="IPR048365">
    <property type="entry name" value="TNP-like_RNaseH_N"/>
</dbReference>
<keyword evidence="3" id="KW-1185">Reference proteome</keyword>
<protein>
    <submittedName>
        <fullName evidence="2">Transposable element P transposase</fullName>
    </submittedName>
</protein>
<dbReference type="Proteomes" id="UP000762676">
    <property type="component" value="Unassembled WGS sequence"/>
</dbReference>
<reference evidence="2 3" key="1">
    <citation type="journal article" date="2021" name="Elife">
        <title>Chloroplast acquisition without the gene transfer in kleptoplastic sea slugs, Plakobranchus ocellatus.</title>
        <authorList>
            <person name="Maeda T."/>
            <person name="Takahashi S."/>
            <person name="Yoshida T."/>
            <person name="Shimamura S."/>
            <person name="Takaki Y."/>
            <person name="Nagai Y."/>
            <person name="Toyoda A."/>
            <person name="Suzuki Y."/>
            <person name="Arimoto A."/>
            <person name="Ishii H."/>
            <person name="Satoh N."/>
            <person name="Nishiyama T."/>
            <person name="Hasebe M."/>
            <person name="Maruyama T."/>
            <person name="Minagawa J."/>
            <person name="Obokata J."/>
            <person name="Shigenobu S."/>
        </authorList>
    </citation>
    <scope>NUCLEOTIDE SEQUENCE [LARGE SCALE GENOMIC DNA]</scope>
</reference>
<evidence type="ECO:0000259" key="1">
    <source>
        <dbReference type="Pfam" id="PF21787"/>
    </source>
</evidence>
<accession>A0AAV4HAF9</accession>
<name>A0AAV4HAF9_9GAST</name>
<organism evidence="2 3">
    <name type="scientific">Elysia marginata</name>
    <dbReference type="NCBI Taxonomy" id="1093978"/>
    <lineage>
        <taxon>Eukaryota</taxon>
        <taxon>Metazoa</taxon>
        <taxon>Spiralia</taxon>
        <taxon>Lophotrochozoa</taxon>
        <taxon>Mollusca</taxon>
        <taxon>Gastropoda</taxon>
        <taxon>Heterobranchia</taxon>
        <taxon>Euthyneura</taxon>
        <taxon>Panpulmonata</taxon>
        <taxon>Sacoglossa</taxon>
        <taxon>Placobranchoidea</taxon>
        <taxon>Plakobranchidae</taxon>
        <taxon>Elysia</taxon>
    </lineage>
</organism>
<gene>
    <name evidence="2" type="ORF">ElyMa_002647200</name>
</gene>
<comment type="caution">
    <text evidence="2">The sequence shown here is derived from an EMBL/GenBank/DDBJ whole genome shotgun (WGS) entry which is preliminary data.</text>
</comment>
<feature type="domain" description="Transposable element P transposase-like RNase H" evidence="1">
    <location>
        <begin position="1"/>
        <end position="103"/>
    </location>
</feature>
<proteinExistence type="predicted"/>